<comment type="caution">
    <text evidence="1">The sequence shown here is derived from an EMBL/GenBank/DDBJ whole genome shotgun (WGS) entry which is preliminary data.</text>
</comment>
<evidence type="ECO:0008006" key="3">
    <source>
        <dbReference type="Google" id="ProtNLM"/>
    </source>
</evidence>
<protein>
    <recommendedName>
        <fullName evidence="3">Secreted protein</fullName>
    </recommendedName>
</protein>
<dbReference type="Proteomes" id="UP000234181">
    <property type="component" value="Unassembled WGS sequence"/>
</dbReference>
<sequence>MCAKIAAGAAAAARHSTPSSLPRAAYAATRAAGDA</sequence>
<proteinExistence type="predicted"/>
<organism evidence="1 2">
    <name type="scientific">Xanthomonas campestris pv. phaseoli</name>
    <dbReference type="NCBI Taxonomy" id="317013"/>
    <lineage>
        <taxon>Bacteria</taxon>
        <taxon>Pseudomonadati</taxon>
        <taxon>Pseudomonadota</taxon>
        <taxon>Gammaproteobacteria</taxon>
        <taxon>Lysobacterales</taxon>
        <taxon>Lysobacteraceae</taxon>
        <taxon>Xanthomonas</taxon>
    </lineage>
</organism>
<evidence type="ECO:0000313" key="2">
    <source>
        <dbReference type="Proteomes" id="UP000234181"/>
    </source>
</evidence>
<gene>
    <name evidence="1" type="ORF">XAP6984_420114</name>
</gene>
<dbReference type="EMBL" id="OCYT01000098">
    <property type="protein sequence ID" value="SON81743.1"/>
    <property type="molecule type" value="Genomic_DNA"/>
</dbReference>
<reference evidence="1 2" key="1">
    <citation type="submission" date="2017-10" db="EMBL/GenBank/DDBJ databases">
        <authorList>
            <person name="Regsiter A."/>
            <person name="William W."/>
        </authorList>
    </citation>
    <scope>NUCLEOTIDE SEQUENCE [LARGE SCALE GENOMIC DNA]</scope>
    <source>
        <strain evidence="1 2">CFBP6984</strain>
    </source>
</reference>
<keyword evidence="2" id="KW-1185">Reference proteome</keyword>
<evidence type="ECO:0000313" key="1">
    <source>
        <dbReference type="EMBL" id="SON81743.1"/>
    </source>
</evidence>
<name>A0ABY1TSQ6_XANCH</name>
<accession>A0ABY1TSQ6</accession>